<dbReference type="Gene3D" id="3.90.550.10">
    <property type="entry name" value="Spore Coat Polysaccharide Biosynthesis Protein SpsA, Chain A"/>
    <property type="match status" value="1"/>
</dbReference>
<keyword evidence="8" id="KW-1185">Reference proteome</keyword>
<evidence type="ECO:0000259" key="6">
    <source>
        <dbReference type="Pfam" id="PF02542"/>
    </source>
</evidence>
<accession>A0AA35T6Q1</accession>
<dbReference type="GO" id="GO:0008685">
    <property type="term" value="F:2-C-methyl-D-erythritol 2,4-cyclodiphosphate synthase activity"/>
    <property type="evidence" value="ECO:0007669"/>
    <property type="project" value="UniProtKB-EC"/>
</dbReference>
<dbReference type="InterPro" id="IPR029044">
    <property type="entry name" value="Nucleotide-diphossugar_trans"/>
</dbReference>
<dbReference type="CDD" id="cd00554">
    <property type="entry name" value="MECDP_synthase"/>
    <property type="match status" value="1"/>
</dbReference>
<dbReference type="HAMAP" id="MF_00107">
    <property type="entry name" value="IspF"/>
    <property type="match status" value="1"/>
</dbReference>
<evidence type="ECO:0000256" key="5">
    <source>
        <dbReference type="RuleBase" id="RU004395"/>
    </source>
</evidence>
<comment type="caution">
    <text evidence="7">The sequence shown here is derived from an EMBL/GenBank/DDBJ whole genome shotgun (WGS) entry which is preliminary data.</text>
</comment>
<sequence length="374" mass="38563">LRGAKQFQPLGDRCVIDWAVRGAARWCEGVVVVLPEAGPSARTPGRRPRLPGGCVAAVVVAAGGVLRSDSVRCGLSLVPGDAEIVLVHDGARPLAGDAVFMRVIQAVRDGADAAVPVIELTDTIRRRDGGTADRSELVAVQTPQAFRAAALRAAHAGGADATDDATLVEAAGGTVTMVDGDSRNLKITEPHDLALAEEATVADHGMRVGQGFDVHRYSDDPDRSLVLGGVRFEGERGLDGHSDADVVAHACIEALLAAAGLGDIGQLFSDTDPSWAGADSLELLRHAVDAVRGAGWDPVNVSCSVVIDAPRIAPHRDAMQDRLGAAAGAPVNVTARHSEGVGALGRGEGVAAWAVALVARRSEYPDQAAAGERS</sequence>
<dbReference type="PANTHER" id="PTHR43181:SF1">
    <property type="entry name" value="2-C-METHYL-D-ERYTHRITOL 2,4-CYCLODIPHOSPHATE SYNTHASE, CHLOROPLASTIC"/>
    <property type="match status" value="1"/>
</dbReference>
<dbReference type="AlphaFoldDB" id="A0AA35T6Q1"/>
<comment type="similarity">
    <text evidence="5">Belongs to the IspF family.</text>
</comment>
<evidence type="ECO:0000313" key="8">
    <source>
        <dbReference type="Proteomes" id="UP001174909"/>
    </source>
</evidence>
<dbReference type="NCBIfam" id="TIGR00151">
    <property type="entry name" value="ispF"/>
    <property type="match status" value="1"/>
</dbReference>
<keyword evidence="2" id="KW-0808">Transferase</keyword>
<evidence type="ECO:0000313" key="7">
    <source>
        <dbReference type="EMBL" id="CAI8042257.1"/>
    </source>
</evidence>
<dbReference type="PANTHER" id="PTHR43181">
    <property type="entry name" value="2-C-METHYL-D-ERYTHRITOL 2,4-CYCLODIPHOSPHATE SYNTHASE, CHLOROPLASTIC"/>
    <property type="match status" value="1"/>
</dbReference>
<dbReference type="InterPro" id="IPR003526">
    <property type="entry name" value="MECDP_synthase"/>
</dbReference>
<name>A0AA35T6Q1_GEOBA</name>
<proteinExistence type="inferred from homology"/>
<dbReference type="InterPro" id="IPR018294">
    <property type="entry name" value="ISPD_synthase_CS"/>
</dbReference>
<dbReference type="Pfam" id="PF02542">
    <property type="entry name" value="YgbB"/>
    <property type="match status" value="1"/>
</dbReference>
<keyword evidence="5" id="KW-0456">Lyase</keyword>
<keyword evidence="4" id="KW-0511">Multifunctional enzyme</keyword>
<comment type="similarity">
    <text evidence="1">Belongs to the IspD/TarI cytidylyltransferase family. IspD subfamily.</text>
</comment>
<evidence type="ECO:0000256" key="4">
    <source>
        <dbReference type="ARBA" id="ARBA00023268"/>
    </source>
</evidence>
<keyword evidence="3" id="KW-0548">Nucleotidyltransferase</keyword>
<dbReference type="EMBL" id="CASHTH010003250">
    <property type="protein sequence ID" value="CAI8042257.1"/>
    <property type="molecule type" value="Genomic_DNA"/>
</dbReference>
<dbReference type="InterPro" id="IPR034683">
    <property type="entry name" value="IspD/TarI"/>
</dbReference>
<dbReference type="GO" id="GO:0016114">
    <property type="term" value="P:terpenoid biosynthetic process"/>
    <property type="evidence" value="ECO:0007669"/>
    <property type="project" value="InterPro"/>
</dbReference>
<protein>
    <recommendedName>
        <fullName evidence="5">2-C-methyl-D-erythritol 2,4-cyclodiphosphate synthase</fullName>
        <ecNumber evidence="5">4.6.1.12</ecNumber>
    </recommendedName>
</protein>
<dbReference type="Gene3D" id="3.30.1330.50">
    <property type="entry name" value="2-C-methyl-D-erythritol 2,4-cyclodiphosphate synthase"/>
    <property type="match status" value="1"/>
</dbReference>
<feature type="non-terminal residue" evidence="7">
    <location>
        <position position="374"/>
    </location>
</feature>
<dbReference type="GO" id="GO:0070567">
    <property type="term" value="F:cytidylyltransferase activity"/>
    <property type="evidence" value="ECO:0007669"/>
    <property type="project" value="InterPro"/>
</dbReference>
<dbReference type="Proteomes" id="UP001174909">
    <property type="component" value="Unassembled WGS sequence"/>
</dbReference>
<feature type="domain" description="2-C-methyl-D-erythritol 2,4-cyclodiphosphate synthase" evidence="6">
    <location>
        <begin position="206"/>
        <end position="358"/>
    </location>
</feature>
<gene>
    <name evidence="7" type="ORF">GBAR_LOCUS23475</name>
</gene>
<dbReference type="EC" id="4.6.1.12" evidence="5"/>
<organism evidence="7 8">
    <name type="scientific">Geodia barretti</name>
    <name type="common">Barrett's horny sponge</name>
    <dbReference type="NCBI Taxonomy" id="519541"/>
    <lineage>
        <taxon>Eukaryota</taxon>
        <taxon>Metazoa</taxon>
        <taxon>Porifera</taxon>
        <taxon>Demospongiae</taxon>
        <taxon>Heteroscleromorpha</taxon>
        <taxon>Tetractinellida</taxon>
        <taxon>Astrophorina</taxon>
        <taxon>Geodiidae</taxon>
        <taxon>Geodia</taxon>
    </lineage>
</organism>
<reference evidence="7" key="1">
    <citation type="submission" date="2023-03" db="EMBL/GenBank/DDBJ databases">
        <authorList>
            <person name="Steffen K."/>
            <person name="Cardenas P."/>
        </authorList>
    </citation>
    <scope>NUCLEOTIDE SEQUENCE</scope>
</reference>
<keyword evidence="5" id="KW-0414">Isoprene biosynthesis</keyword>
<dbReference type="InterPro" id="IPR036571">
    <property type="entry name" value="MECDP_synthase_sf"/>
</dbReference>
<evidence type="ECO:0000256" key="2">
    <source>
        <dbReference type="ARBA" id="ARBA00022679"/>
    </source>
</evidence>
<dbReference type="SUPFAM" id="SSF53448">
    <property type="entry name" value="Nucleotide-diphospho-sugar transferases"/>
    <property type="match status" value="1"/>
</dbReference>
<dbReference type="PROSITE" id="PS01295">
    <property type="entry name" value="ISPD"/>
    <property type="match status" value="1"/>
</dbReference>
<dbReference type="Pfam" id="PF01128">
    <property type="entry name" value="IspD"/>
    <property type="match status" value="1"/>
</dbReference>
<evidence type="ECO:0000256" key="1">
    <source>
        <dbReference type="ARBA" id="ARBA00009789"/>
    </source>
</evidence>
<dbReference type="SUPFAM" id="SSF69765">
    <property type="entry name" value="IpsF-like"/>
    <property type="match status" value="1"/>
</dbReference>
<comment type="catalytic activity">
    <reaction evidence="5">
        <text>4-CDP-2-C-methyl-D-erythritol 2-phosphate = 2-C-methyl-D-erythritol 2,4-cyclic diphosphate + CMP</text>
        <dbReference type="Rhea" id="RHEA:23864"/>
        <dbReference type="ChEBI" id="CHEBI:57919"/>
        <dbReference type="ChEBI" id="CHEBI:58483"/>
        <dbReference type="ChEBI" id="CHEBI:60377"/>
        <dbReference type="EC" id="4.6.1.12"/>
    </reaction>
</comment>
<evidence type="ECO:0000256" key="3">
    <source>
        <dbReference type="ARBA" id="ARBA00022695"/>
    </source>
</evidence>